<dbReference type="Pfam" id="PF16266">
    <property type="entry name" value="DUF4919"/>
    <property type="match status" value="1"/>
</dbReference>
<gene>
    <name evidence="1" type="ORF">ACKW6Q_14315</name>
</gene>
<keyword evidence="2" id="KW-1185">Reference proteome</keyword>
<evidence type="ECO:0000313" key="2">
    <source>
        <dbReference type="Proteomes" id="UP001634154"/>
    </source>
</evidence>
<accession>A0ABW9K4T1</accession>
<evidence type="ECO:0000313" key="1">
    <source>
        <dbReference type="EMBL" id="MFN1218142.1"/>
    </source>
</evidence>
<dbReference type="Proteomes" id="UP001634154">
    <property type="component" value="Unassembled WGS sequence"/>
</dbReference>
<name>A0ABW9K4T1_9FLAO</name>
<dbReference type="RefSeq" id="WP_409357182.1">
    <property type="nucleotide sequence ID" value="NZ_JBJXVJ010000003.1"/>
</dbReference>
<organism evidence="1 2">
    <name type="scientific">Chryseobacterium kwangjuense</name>
    <dbReference type="NCBI Taxonomy" id="267125"/>
    <lineage>
        <taxon>Bacteria</taxon>
        <taxon>Pseudomonadati</taxon>
        <taxon>Bacteroidota</taxon>
        <taxon>Flavobacteriia</taxon>
        <taxon>Flavobacteriales</taxon>
        <taxon>Weeksellaceae</taxon>
        <taxon>Chryseobacterium group</taxon>
        <taxon>Chryseobacterium</taxon>
    </lineage>
</organism>
<sequence>MNKLFQIIFFLIFGSYFSQINVEEIKKNVTENPQEYNTYLETFKKDPESLTQQQMNLLYYGSRFMGSGHEMSDYNNDYKEIWKIAEKKPSKSRAQKILAKAEAAYAKDPLNKSILSNMARIYNSLDDKARNELAVTQYHAVINTINRSGDGNSEDSPICVIWPGDVTAQIDSLIGYGTAADFKQNMKFLPDGSMLTVYSMGTKKIFVKLVGGFR</sequence>
<proteinExistence type="predicted"/>
<dbReference type="EMBL" id="JBJXVJ010000003">
    <property type="protein sequence ID" value="MFN1218142.1"/>
    <property type="molecule type" value="Genomic_DNA"/>
</dbReference>
<comment type="caution">
    <text evidence="1">The sequence shown here is derived from an EMBL/GenBank/DDBJ whole genome shotgun (WGS) entry which is preliminary data.</text>
</comment>
<protein>
    <submittedName>
        <fullName evidence="1">DUF4919 domain-containing protein</fullName>
    </submittedName>
</protein>
<dbReference type="InterPro" id="IPR032578">
    <property type="entry name" value="DUF4919"/>
</dbReference>
<reference evidence="1 2" key="1">
    <citation type="submission" date="2024-12" db="EMBL/GenBank/DDBJ databases">
        <title>Draft genome sequence of Chryseobacterium kwangjuense AG447.</title>
        <authorList>
            <person name="Cheptsov V.S."/>
            <person name="Belov A."/>
            <person name="Zavarzina A.G."/>
        </authorList>
    </citation>
    <scope>NUCLEOTIDE SEQUENCE [LARGE SCALE GENOMIC DNA]</scope>
    <source>
        <strain evidence="1 2">AG447</strain>
    </source>
</reference>